<feature type="domain" description="FAD/NAD(P)-binding" evidence="5">
    <location>
        <begin position="22"/>
        <end position="296"/>
    </location>
</feature>
<protein>
    <submittedName>
        <fullName evidence="6">FAD-dependent oxidoreductase</fullName>
    </submittedName>
</protein>
<proteinExistence type="predicted"/>
<accession>A0ABT5JRY1</accession>
<dbReference type="InterPro" id="IPR036188">
    <property type="entry name" value="FAD/NAD-bd_sf"/>
</dbReference>
<sequence>MLRAMEQGPQFSSDNPAQRALLLVGGGHAHVAVLADWIGRGPPANVHTVLLTPDRHLRYSGMVPGWLAGQHARDEGLVDLAALGRRAGVEWVQGRCIALDPQARMVTTDSGRAIGFDCASLDTGGVGRAAAILGEDPRLIDIRPIADFVSRIAAMPAPRRVVVAGGGAGGVELAFGLRNLVRADARPEVSLVTGPDGLLPGFSQAVRTRAATALVRQGIALHLADARLAGGAIMADDHSLEPADLIVAALGSAAPQWVKDSGLETDAQGFVLVDAHQQSTSHPHILAAGDVAARADRALARSGVHAVFAGPVLAANLRSVLAGKAPRRTYKPRWNNLYLLNTGDGSAIASYGPLSAEGRWVLALKHRIDKRWIARYAALAETA</sequence>
<dbReference type="EMBL" id="JAQQXQ010000004">
    <property type="protein sequence ID" value="MDC8754317.1"/>
    <property type="molecule type" value="Genomic_DNA"/>
</dbReference>
<dbReference type="RefSeq" id="WP_273677207.1">
    <property type="nucleotide sequence ID" value="NZ_JAQQXQ010000004.1"/>
</dbReference>
<dbReference type="InterPro" id="IPR051169">
    <property type="entry name" value="NADH-Q_oxidoreductase"/>
</dbReference>
<evidence type="ECO:0000313" key="7">
    <source>
        <dbReference type="Proteomes" id="UP001216558"/>
    </source>
</evidence>
<dbReference type="InterPro" id="IPR023753">
    <property type="entry name" value="FAD/NAD-binding_dom"/>
</dbReference>
<keyword evidence="3" id="KW-0274">FAD</keyword>
<reference evidence="6 7" key="1">
    <citation type="submission" date="2022-10" db="EMBL/GenBank/DDBJ databases">
        <title>Erythrobacter sp. sf7 Genome sequencing.</title>
        <authorList>
            <person name="Park S."/>
        </authorList>
    </citation>
    <scope>NUCLEOTIDE SEQUENCE [LARGE SCALE GENOMIC DNA]</scope>
    <source>
        <strain evidence="7">sf7</strain>
    </source>
</reference>
<keyword evidence="2" id="KW-0285">Flavoprotein</keyword>
<dbReference type="PRINTS" id="PR00368">
    <property type="entry name" value="FADPNR"/>
</dbReference>
<dbReference type="PANTHER" id="PTHR42913:SF9">
    <property type="entry name" value="SLR1591 PROTEIN"/>
    <property type="match status" value="1"/>
</dbReference>
<evidence type="ECO:0000256" key="4">
    <source>
        <dbReference type="ARBA" id="ARBA00023002"/>
    </source>
</evidence>
<keyword evidence="7" id="KW-1185">Reference proteome</keyword>
<evidence type="ECO:0000259" key="5">
    <source>
        <dbReference type="Pfam" id="PF07992"/>
    </source>
</evidence>
<evidence type="ECO:0000313" key="6">
    <source>
        <dbReference type="EMBL" id="MDC8754317.1"/>
    </source>
</evidence>
<gene>
    <name evidence="6" type="ORF">OIK40_06625</name>
</gene>
<organism evidence="6 7">
    <name type="scientific">Erythrobacter fulvus</name>
    <dbReference type="NCBI Taxonomy" id="2987523"/>
    <lineage>
        <taxon>Bacteria</taxon>
        <taxon>Pseudomonadati</taxon>
        <taxon>Pseudomonadota</taxon>
        <taxon>Alphaproteobacteria</taxon>
        <taxon>Sphingomonadales</taxon>
        <taxon>Erythrobacteraceae</taxon>
        <taxon>Erythrobacter/Porphyrobacter group</taxon>
        <taxon>Erythrobacter</taxon>
    </lineage>
</organism>
<dbReference type="Proteomes" id="UP001216558">
    <property type="component" value="Unassembled WGS sequence"/>
</dbReference>
<dbReference type="SUPFAM" id="SSF51905">
    <property type="entry name" value="FAD/NAD(P)-binding domain"/>
    <property type="match status" value="2"/>
</dbReference>
<keyword evidence="4" id="KW-0560">Oxidoreductase</keyword>
<name>A0ABT5JRY1_9SPHN</name>
<dbReference type="Gene3D" id="3.50.50.100">
    <property type="match status" value="1"/>
</dbReference>
<comment type="cofactor">
    <cofactor evidence="1">
        <name>FAD</name>
        <dbReference type="ChEBI" id="CHEBI:57692"/>
    </cofactor>
</comment>
<evidence type="ECO:0000256" key="1">
    <source>
        <dbReference type="ARBA" id="ARBA00001974"/>
    </source>
</evidence>
<evidence type="ECO:0000256" key="2">
    <source>
        <dbReference type="ARBA" id="ARBA00022630"/>
    </source>
</evidence>
<evidence type="ECO:0000256" key="3">
    <source>
        <dbReference type="ARBA" id="ARBA00022827"/>
    </source>
</evidence>
<dbReference type="Pfam" id="PF07992">
    <property type="entry name" value="Pyr_redox_2"/>
    <property type="match status" value="1"/>
</dbReference>
<dbReference type="PANTHER" id="PTHR42913">
    <property type="entry name" value="APOPTOSIS-INDUCING FACTOR 1"/>
    <property type="match status" value="1"/>
</dbReference>
<comment type="caution">
    <text evidence="6">The sequence shown here is derived from an EMBL/GenBank/DDBJ whole genome shotgun (WGS) entry which is preliminary data.</text>
</comment>